<name>A0ABW3UFN6_9BACL</name>
<dbReference type="InterPro" id="IPR017853">
    <property type="entry name" value="GH"/>
</dbReference>
<dbReference type="InterPro" id="IPR048395">
    <property type="entry name" value="Glyco_hydro_31_C"/>
</dbReference>
<dbReference type="InterPro" id="IPR013780">
    <property type="entry name" value="Glyco_hydro_b"/>
</dbReference>
<dbReference type="Gene3D" id="3.20.20.80">
    <property type="entry name" value="Glycosidases"/>
    <property type="match status" value="1"/>
</dbReference>
<organism evidence="7 8">
    <name type="scientific">Paenibacillus vulneris</name>
    <dbReference type="NCBI Taxonomy" id="1133364"/>
    <lineage>
        <taxon>Bacteria</taxon>
        <taxon>Bacillati</taxon>
        <taxon>Bacillota</taxon>
        <taxon>Bacilli</taxon>
        <taxon>Bacillales</taxon>
        <taxon>Paenibacillaceae</taxon>
        <taxon>Paenibacillus</taxon>
    </lineage>
</organism>
<protein>
    <submittedName>
        <fullName evidence="7">TIM-barrel domain-containing protein</fullName>
    </submittedName>
</protein>
<keyword evidence="4" id="KW-0804">Transcription</keyword>
<gene>
    <name evidence="7" type="ORF">ACFQ4B_00875</name>
</gene>
<comment type="caution">
    <text evidence="7">The sequence shown here is derived from an EMBL/GenBank/DDBJ whole genome shotgun (WGS) entry which is preliminary data.</text>
</comment>
<dbReference type="Gene3D" id="1.10.10.60">
    <property type="entry name" value="Homeodomain-like"/>
    <property type="match status" value="2"/>
</dbReference>
<dbReference type="SMART" id="SM00342">
    <property type="entry name" value="HTH_ARAC"/>
    <property type="match status" value="1"/>
</dbReference>
<dbReference type="SUPFAM" id="SSF74650">
    <property type="entry name" value="Galactose mutarotase-like"/>
    <property type="match status" value="1"/>
</dbReference>
<dbReference type="EMBL" id="JBHTLU010000004">
    <property type="protein sequence ID" value="MFD1218655.1"/>
    <property type="molecule type" value="Genomic_DNA"/>
</dbReference>
<dbReference type="InterPro" id="IPR025887">
    <property type="entry name" value="Glyco_hydro_31_N_dom"/>
</dbReference>
<dbReference type="Gene3D" id="2.60.40.1180">
    <property type="entry name" value="Golgi alpha-mannosidase II"/>
    <property type="match status" value="2"/>
</dbReference>
<feature type="domain" description="HTH araC/xylS-type" evidence="6">
    <location>
        <begin position="891"/>
        <end position="987"/>
    </location>
</feature>
<dbReference type="InterPro" id="IPR009057">
    <property type="entry name" value="Homeodomain-like_sf"/>
</dbReference>
<evidence type="ECO:0000256" key="1">
    <source>
        <dbReference type="ARBA" id="ARBA00007806"/>
    </source>
</evidence>
<dbReference type="InterPro" id="IPR011013">
    <property type="entry name" value="Gal_mutarotase_sf_dom"/>
</dbReference>
<keyword evidence="5" id="KW-0378">Hydrolase</keyword>
<dbReference type="Proteomes" id="UP001597180">
    <property type="component" value="Unassembled WGS sequence"/>
</dbReference>
<dbReference type="InterPro" id="IPR018062">
    <property type="entry name" value="HTH_AraC-typ_CS"/>
</dbReference>
<accession>A0ABW3UFN6</accession>
<dbReference type="InterPro" id="IPR018060">
    <property type="entry name" value="HTH_AraC"/>
</dbReference>
<dbReference type="Pfam" id="PF21365">
    <property type="entry name" value="Glyco_hydro_31_3rd"/>
    <property type="match status" value="1"/>
</dbReference>
<dbReference type="SUPFAM" id="SSF51011">
    <property type="entry name" value="Glycosyl hydrolase domain"/>
    <property type="match status" value="1"/>
</dbReference>
<dbReference type="PANTHER" id="PTHR43863:SF2">
    <property type="entry name" value="MALTASE-GLUCOAMYLASE"/>
    <property type="match status" value="1"/>
</dbReference>
<dbReference type="CDD" id="cd14752">
    <property type="entry name" value="GH31_N"/>
    <property type="match status" value="1"/>
</dbReference>
<dbReference type="Gene3D" id="2.60.40.1760">
    <property type="entry name" value="glycosyl hydrolase (family 31)"/>
    <property type="match status" value="1"/>
</dbReference>
<dbReference type="InterPro" id="IPR000322">
    <property type="entry name" value="Glyco_hydro_31_TIM"/>
</dbReference>
<dbReference type="Pfam" id="PF13802">
    <property type="entry name" value="Gal_mutarotas_2"/>
    <property type="match status" value="1"/>
</dbReference>
<evidence type="ECO:0000256" key="5">
    <source>
        <dbReference type="RuleBase" id="RU361185"/>
    </source>
</evidence>
<evidence type="ECO:0000313" key="7">
    <source>
        <dbReference type="EMBL" id="MFD1218655.1"/>
    </source>
</evidence>
<dbReference type="Pfam" id="PF01055">
    <property type="entry name" value="Glyco_hydro_31_2nd"/>
    <property type="match status" value="1"/>
</dbReference>
<keyword evidence="8" id="KW-1185">Reference proteome</keyword>
<evidence type="ECO:0000256" key="4">
    <source>
        <dbReference type="ARBA" id="ARBA00023163"/>
    </source>
</evidence>
<keyword evidence="2" id="KW-0805">Transcription regulation</keyword>
<dbReference type="PANTHER" id="PTHR43863">
    <property type="entry name" value="HYDROLASE, PUTATIVE (AFU_ORTHOLOGUE AFUA_1G03140)-RELATED"/>
    <property type="match status" value="1"/>
</dbReference>
<dbReference type="Pfam" id="PF17137">
    <property type="entry name" value="DUF5110"/>
    <property type="match status" value="1"/>
</dbReference>
<keyword evidence="3" id="KW-0238">DNA-binding</keyword>
<proteinExistence type="inferred from homology"/>
<dbReference type="PROSITE" id="PS00041">
    <property type="entry name" value="HTH_ARAC_FAMILY_1"/>
    <property type="match status" value="1"/>
</dbReference>
<dbReference type="RefSeq" id="WP_345586718.1">
    <property type="nucleotide sequence ID" value="NZ_BAABJG010000005.1"/>
</dbReference>
<evidence type="ECO:0000313" key="8">
    <source>
        <dbReference type="Proteomes" id="UP001597180"/>
    </source>
</evidence>
<comment type="similarity">
    <text evidence="1 5">Belongs to the glycosyl hydrolase 31 family.</text>
</comment>
<dbReference type="PROSITE" id="PS01124">
    <property type="entry name" value="HTH_ARAC_FAMILY_2"/>
    <property type="match status" value="1"/>
</dbReference>
<dbReference type="SUPFAM" id="SSF46689">
    <property type="entry name" value="Homeodomain-like"/>
    <property type="match status" value="2"/>
</dbReference>
<dbReference type="Pfam" id="PF12833">
    <property type="entry name" value="HTH_18"/>
    <property type="match status" value="1"/>
</dbReference>
<reference evidence="8" key="1">
    <citation type="journal article" date="2019" name="Int. J. Syst. Evol. Microbiol.">
        <title>The Global Catalogue of Microorganisms (GCM) 10K type strain sequencing project: providing services to taxonomists for standard genome sequencing and annotation.</title>
        <authorList>
            <consortium name="The Broad Institute Genomics Platform"/>
            <consortium name="The Broad Institute Genome Sequencing Center for Infectious Disease"/>
            <person name="Wu L."/>
            <person name="Ma J."/>
        </authorList>
    </citation>
    <scope>NUCLEOTIDE SEQUENCE [LARGE SCALE GENOMIC DNA]</scope>
    <source>
        <strain evidence="8">CCUG 53270</strain>
    </source>
</reference>
<keyword evidence="5" id="KW-0326">Glycosidase</keyword>
<evidence type="ECO:0000256" key="2">
    <source>
        <dbReference type="ARBA" id="ARBA00023015"/>
    </source>
</evidence>
<evidence type="ECO:0000259" key="6">
    <source>
        <dbReference type="PROSITE" id="PS01124"/>
    </source>
</evidence>
<evidence type="ECO:0000256" key="3">
    <source>
        <dbReference type="ARBA" id="ARBA00023125"/>
    </source>
</evidence>
<dbReference type="SUPFAM" id="SSF51445">
    <property type="entry name" value="(Trans)glycosidases"/>
    <property type="match status" value="1"/>
</dbReference>
<dbReference type="InterPro" id="IPR051816">
    <property type="entry name" value="Glycosyl_Hydrolase_31"/>
</dbReference>
<sequence length="987" mass="112663">MNAEYPMVIRTRSGKMIRIDVWNENVFRVRIQNSEDWARSILERYGFIQQGEPTMKVYQMIVTDQYTKVHTKQAALTIKHSSGELLFESSTGRFQLEQLTSSLQDERYPSSICFMLSPEERLYGLGDENRNMLMKRGHRAHMIASEHGARAPVPFLMSSCGWGMFLNTTSPHLFDIGSTDSNRLTISGHDDKLDLFLFAGQHMAHILELFTEVSGRPVLLPIWAYGLTFVCNQQADAREVLEDAMKFREEGIPCDVIGLEPGWMKPGDEGSIHKQWHPERFYVPQWSPRGQHTFIGALRNRGFKLSLWMTCYYDLSRYEEERIGGSIRASSGPSGEPGGDPVYGSEERWYQHWETFVDQGTAAFKLSAAYIRPNNSNRQWANGLTTESMCNLYPLLLAKQMHQGFVEQTGRRPMIYSEVGYMGLQQYAAMWTGGLAVQGADLPSLYAMLNLGLSGMTNLSADMDIHTAEGIHFGFLQPWAMVNSWAYWRHPCLLPHDLREIFKRYAKLRYRLLPYIYSAAYTAYCKGMPIMRAMPIVFHDDVQAWTYERQYMFGDALLVGAYTRTIYLPKGRWIDYWTGESHTGPKQLDYLAPEGTGGPLLVRAGSIIPMYSDAEYISEKPMEQISLHIYPEGTSSYSLYEDDGISLDYMKDGSSLTNIACSAHDGDVEITIEKRKGSYAGIPHLRSYEILVYTTSKPSWVKVNGLERQEHPAALLKKGTDGWTFHRKSGCLRLYLEEGASNQGRDRDSQTIHIHCSPHRKPANEARFQVITAAAIRQERGTEHKLRQKGSHGADLDVIRVEDLLYQLEILHPSAAKAREQLLHLGGLLIHYAVSRGWSLHEILREEYASFLEATAASSVEESLHRLRSAAERLAQHAHKQARPREHPLIEQTKALVEQELEHEITLRAAAERLHTNASHLSRLFKQSTSITFSQYVLERKMLHARKLLNQGCKVAVVGERLGYKDPGYFIRIFREYWGTTPGQWRE</sequence>
<dbReference type="InterPro" id="IPR033403">
    <property type="entry name" value="DUF5110"/>
</dbReference>